<evidence type="ECO:0000256" key="8">
    <source>
        <dbReference type="ARBA" id="ARBA00023136"/>
    </source>
</evidence>
<dbReference type="GO" id="GO:0005524">
    <property type="term" value="F:ATP binding"/>
    <property type="evidence" value="ECO:0007669"/>
    <property type="project" value="UniProtKB-KW"/>
</dbReference>
<organism evidence="10 11">
    <name type="scientific">Blautia liquoris</name>
    <dbReference type="NCBI Taxonomy" id="2779518"/>
    <lineage>
        <taxon>Bacteria</taxon>
        <taxon>Bacillati</taxon>
        <taxon>Bacillota</taxon>
        <taxon>Clostridia</taxon>
        <taxon>Lachnospirales</taxon>
        <taxon>Lachnospiraceae</taxon>
        <taxon>Blautia</taxon>
    </lineage>
</organism>
<dbReference type="PROSITE" id="PS00211">
    <property type="entry name" value="ABC_TRANSPORTER_1"/>
    <property type="match status" value="1"/>
</dbReference>
<name>A0A7M2RL94_9FIRM</name>
<dbReference type="KEGG" id="bliq:INP51_03065"/>
<dbReference type="InterPro" id="IPR003439">
    <property type="entry name" value="ABC_transporter-like_ATP-bd"/>
</dbReference>
<reference evidence="10 11" key="1">
    <citation type="submission" date="2020-10" db="EMBL/GenBank/DDBJ databases">
        <title>Blautia liquoris sp.nov., isolated from the mud in a fermentation cellar used for the production of Chinese strong-flavoured liquor.</title>
        <authorList>
            <person name="Lu L."/>
        </authorList>
    </citation>
    <scope>NUCLEOTIDE SEQUENCE [LARGE SCALE GENOMIC DNA]</scope>
    <source>
        <strain evidence="10 11">LZLJ-3</strain>
    </source>
</reference>
<sequence>MNHISKQFGNVTANKDVTLSIKKGEIHALLGENGAGKSTLMNILYGMYRQTEGEIYLDGKKLNLSSPQNAISNGIGMVHQHFMLIPAQSVIENVVLGLKDNKTVLDLKSAAAKLKKLAETFHMEINPWEKVSNLSIGEQQRVEILKALFRGARLLILDEPTAVLTPQEAEALFDVLRKLKIEGCTIIFISHKLKEIMAVCDACTVLRKGETIKTIWVKDIVDTRELAELMVGKTVELTIKKEKTEVGKPVLILQNVSYQNKKKVQVLKDISFQVHEGEILGVCGVDGNGQSELIHCITGIKQASKGIIMINGTDTTREKSRKIMSRGVAHIPEDRQKYGIVQEMSIKENMILMSYLHKPLSRFGFLQSKNIENYTKRICDEFEIKAQNTDEKIMNLSGGNQQKVVVGRELSRNPKLLIAVHPDRGLDIGAAKYIQREIINTKKKGGGVLLVSSELDELMDLTDRIMVIYHGQIIETVSTEKTSLKELGELMMGIKNNVEEKNA</sequence>
<evidence type="ECO:0000256" key="4">
    <source>
        <dbReference type="ARBA" id="ARBA00022737"/>
    </source>
</evidence>
<keyword evidence="5" id="KW-0547">Nucleotide-binding</keyword>
<proteinExistence type="predicted"/>
<dbReference type="FunFam" id="3.40.50.300:FF:000127">
    <property type="entry name" value="Ribose import ATP-binding protein RbsA"/>
    <property type="match status" value="1"/>
</dbReference>
<evidence type="ECO:0000256" key="2">
    <source>
        <dbReference type="ARBA" id="ARBA00022448"/>
    </source>
</evidence>
<evidence type="ECO:0000313" key="11">
    <source>
        <dbReference type="Proteomes" id="UP000593601"/>
    </source>
</evidence>
<keyword evidence="4" id="KW-0677">Repeat</keyword>
<feature type="domain" description="ABC transporter" evidence="9">
    <location>
        <begin position="1"/>
        <end position="233"/>
    </location>
</feature>
<dbReference type="CDD" id="cd03215">
    <property type="entry name" value="ABC_Carb_Monos_II"/>
    <property type="match status" value="1"/>
</dbReference>
<protein>
    <submittedName>
        <fullName evidence="10">ABC transporter ATP-binding protein</fullName>
    </submittedName>
</protein>
<accession>A0A7M2RL94</accession>
<dbReference type="GO" id="GO:0016887">
    <property type="term" value="F:ATP hydrolysis activity"/>
    <property type="evidence" value="ECO:0007669"/>
    <property type="project" value="InterPro"/>
</dbReference>
<gene>
    <name evidence="10" type="ORF">INP51_03065</name>
</gene>
<evidence type="ECO:0000259" key="9">
    <source>
        <dbReference type="PROSITE" id="PS50893"/>
    </source>
</evidence>
<dbReference type="EMBL" id="CP063304">
    <property type="protein sequence ID" value="QOV20908.1"/>
    <property type="molecule type" value="Genomic_DNA"/>
</dbReference>
<dbReference type="Gene3D" id="3.40.50.300">
    <property type="entry name" value="P-loop containing nucleotide triphosphate hydrolases"/>
    <property type="match status" value="2"/>
</dbReference>
<dbReference type="SUPFAM" id="SSF52540">
    <property type="entry name" value="P-loop containing nucleoside triphosphate hydrolases"/>
    <property type="match status" value="2"/>
</dbReference>
<evidence type="ECO:0000313" key="10">
    <source>
        <dbReference type="EMBL" id="QOV20908.1"/>
    </source>
</evidence>
<evidence type="ECO:0000256" key="3">
    <source>
        <dbReference type="ARBA" id="ARBA00022475"/>
    </source>
</evidence>
<keyword evidence="2" id="KW-0813">Transport</keyword>
<dbReference type="InterPro" id="IPR027417">
    <property type="entry name" value="P-loop_NTPase"/>
</dbReference>
<evidence type="ECO:0000256" key="7">
    <source>
        <dbReference type="ARBA" id="ARBA00022967"/>
    </source>
</evidence>
<dbReference type="PROSITE" id="PS50893">
    <property type="entry name" value="ABC_TRANSPORTER_2"/>
    <property type="match status" value="2"/>
</dbReference>
<keyword evidence="8" id="KW-0472">Membrane</keyword>
<dbReference type="GO" id="GO:0005886">
    <property type="term" value="C:plasma membrane"/>
    <property type="evidence" value="ECO:0007669"/>
    <property type="project" value="UniProtKB-SubCell"/>
</dbReference>
<dbReference type="SMART" id="SM00382">
    <property type="entry name" value="AAA"/>
    <property type="match status" value="2"/>
</dbReference>
<dbReference type="InterPro" id="IPR003593">
    <property type="entry name" value="AAA+_ATPase"/>
</dbReference>
<keyword evidence="11" id="KW-1185">Reference proteome</keyword>
<keyword evidence="3" id="KW-1003">Cell membrane</keyword>
<dbReference type="CDD" id="cd03216">
    <property type="entry name" value="ABC_Carb_Monos_I"/>
    <property type="match status" value="1"/>
</dbReference>
<dbReference type="AlphaFoldDB" id="A0A7M2RL94"/>
<comment type="subcellular location">
    <subcellularLocation>
        <location evidence="1">Cell membrane</location>
        <topology evidence="1">Peripheral membrane protein</topology>
    </subcellularLocation>
</comment>
<dbReference type="PANTHER" id="PTHR43790">
    <property type="entry name" value="CARBOHYDRATE TRANSPORT ATP-BINDING PROTEIN MG119-RELATED"/>
    <property type="match status" value="1"/>
</dbReference>
<dbReference type="InterPro" id="IPR050107">
    <property type="entry name" value="ABC_carbohydrate_import_ATPase"/>
</dbReference>
<dbReference type="InterPro" id="IPR017871">
    <property type="entry name" value="ABC_transporter-like_CS"/>
</dbReference>
<dbReference type="Pfam" id="PF00005">
    <property type="entry name" value="ABC_tran"/>
    <property type="match status" value="2"/>
</dbReference>
<evidence type="ECO:0000256" key="5">
    <source>
        <dbReference type="ARBA" id="ARBA00022741"/>
    </source>
</evidence>
<keyword evidence="7" id="KW-1278">Translocase</keyword>
<evidence type="ECO:0000256" key="1">
    <source>
        <dbReference type="ARBA" id="ARBA00004202"/>
    </source>
</evidence>
<feature type="domain" description="ABC transporter" evidence="9">
    <location>
        <begin position="251"/>
        <end position="495"/>
    </location>
</feature>
<dbReference type="Proteomes" id="UP000593601">
    <property type="component" value="Chromosome"/>
</dbReference>
<evidence type="ECO:0000256" key="6">
    <source>
        <dbReference type="ARBA" id="ARBA00022840"/>
    </source>
</evidence>
<keyword evidence="6 10" id="KW-0067">ATP-binding</keyword>
<dbReference type="PANTHER" id="PTHR43790:SF4">
    <property type="entry name" value="GUANOSINE IMPORT ATP-BINDING PROTEIN NUPO"/>
    <property type="match status" value="1"/>
</dbReference>